<dbReference type="AlphaFoldDB" id="A0A9X9XFP0"/>
<sequence length="243" mass="26435">MVASVLLLLSGQDTAAREQFRHFGEIHVRAARLATLAPLCGLRDAGWADRLQRGVSATRHDVLPEGQREGLVSAAFAMTLGTRLFETYGMAICREAEDTMRWRDADDLARMEAGDEPRLPALPDAVEALGWQAFVATIALRCDDRDRRWASAAFAGLQRAIAMEPGLGDDQAARRGMARHLVMTARGMANHVHATPGLRPCRALWHSGARAALAASDEAASDWRRLCTGRGPHASCRAGEDRS</sequence>
<evidence type="ECO:0000313" key="2">
    <source>
        <dbReference type="Proteomes" id="UP001138709"/>
    </source>
</evidence>
<evidence type="ECO:0000313" key="1">
    <source>
        <dbReference type="EMBL" id="MBR0682526.1"/>
    </source>
</evidence>
<dbReference type="Proteomes" id="UP001138709">
    <property type="component" value="Unassembled WGS sequence"/>
</dbReference>
<gene>
    <name evidence="1" type="ORF">GXW74_18690</name>
</gene>
<reference evidence="1" key="2">
    <citation type="journal article" date="2021" name="Syst. Appl. Microbiol.">
        <title>Roseomonas hellenica sp. nov., isolated from roots of wild-growing Alkanna tinctoria.</title>
        <authorList>
            <person name="Rat A."/>
            <person name="Naranjo H.D."/>
            <person name="Lebbe L."/>
            <person name="Cnockaert M."/>
            <person name="Krigas N."/>
            <person name="Grigoriadou K."/>
            <person name="Maloupa E."/>
            <person name="Willems A."/>
        </authorList>
    </citation>
    <scope>NUCLEOTIDE SEQUENCE</scope>
    <source>
        <strain evidence="1">LMG 31228</strain>
    </source>
</reference>
<protein>
    <submittedName>
        <fullName evidence="1">Uncharacterized protein</fullName>
    </submittedName>
</protein>
<dbReference type="EMBL" id="JAAEDL010000020">
    <property type="protein sequence ID" value="MBR0682526.1"/>
    <property type="molecule type" value="Genomic_DNA"/>
</dbReference>
<comment type="caution">
    <text evidence="1">The sequence shown here is derived from an EMBL/GenBank/DDBJ whole genome shotgun (WGS) entry which is preliminary data.</text>
</comment>
<organism evidence="1 2">
    <name type="scientific">Neoroseomonas eburnea</name>
    <dbReference type="NCBI Taxonomy" id="1346889"/>
    <lineage>
        <taxon>Bacteria</taxon>
        <taxon>Pseudomonadati</taxon>
        <taxon>Pseudomonadota</taxon>
        <taxon>Alphaproteobacteria</taxon>
        <taxon>Acetobacterales</taxon>
        <taxon>Acetobacteraceae</taxon>
        <taxon>Neoroseomonas</taxon>
    </lineage>
</organism>
<dbReference type="RefSeq" id="WP_211848062.1">
    <property type="nucleotide sequence ID" value="NZ_JAAEDL010000020.1"/>
</dbReference>
<name>A0A9X9XFP0_9PROT</name>
<proteinExistence type="predicted"/>
<accession>A0A9X9XFP0</accession>
<reference evidence="1" key="1">
    <citation type="submission" date="2020-01" db="EMBL/GenBank/DDBJ databases">
        <authorList>
            <person name="Rat A."/>
        </authorList>
    </citation>
    <scope>NUCLEOTIDE SEQUENCE</scope>
    <source>
        <strain evidence="1">LMG 31228</strain>
    </source>
</reference>
<keyword evidence="2" id="KW-1185">Reference proteome</keyword>